<name>A0A6J7LIM6_9ZZZZ</name>
<reference evidence="1" key="1">
    <citation type="submission" date="2020-05" db="EMBL/GenBank/DDBJ databases">
        <authorList>
            <person name="Chiriac C."/>
            <person name="Salcher M."/>
            <person name="Ghai R."/>
            <person name="Kavagutti S V."/>
        </authorList>
    </citation>
    <scope>NUCLEOTIDE SEQUENCE</scope>
</reference>
<evidence type="ECO:0000313" key="1">
    <source>
        <dbReference type="EMBL" id="CAB4968216.1"/>
    </source>
</evidence>
<organism evidence="1">
    <name type="scientific">freshwater metagenome</name>
    <dbReference type="NCBI Taxonomy" id="449393"/>
    <lineage>
        <taxon>unclassified sequences</taxon>
        <taxon>metagenomes</taxon>
        <taxon>ecological metagenomes</taxon>
    </lineage>
</organism>
<protein>
    <submittedName>
        <fullName evidence="1">Unannotated protein</fullName>
    </submittedName>
</protein>
<gene>
    <name evidence="1" type="ORF">UFOPK3772_03084</name>
</gene>
<accession>A0A6J7LIM6</accession>
<dbReference type="EMBL" id="CAFBNE010000154">
    <property type="protein sequence ID" value="CAB4968216.1"/>
    <property type="molecule type" value="Genomic_DNA"/>
</dbReference>
<dbReference type="AlphaFoldDB" id="A0A6J7LIM6"/>
<proteinExistence type="predicted"/>
<sequence>MNNSGADITVVKYYSDSNSGLDVIPNGGTASAEGTAFAGEDTGVQVRFADGRLSDIQASNPFGDEPYVTNGASCGNIEFLVGDQRDYSIGVHGITVIRLPDDGWKQFQVTFTETVAKLSTNFCTYRPPDPV</sequence>